<evidence type="ECO:0000313" key="2">
    <source>
        <dbReference type="EMBL" id="KKG37565.1"/>
    </source>
</evidence>
<dbReference type="InterPro" id="IPR001296">
    <property type="entry name" value="Glyco_trans_1"/>
</dbReference>
<dbReference type="Proteomes" id="UP000034399">
    <property type="component" value="Unassembled WGS sequence"/>
</dbReference>
<reference evidence="2 3" key="1">
    <citation type="journal article" date="2015" name="ISME J.">
        <title>Genomic and phenotypic differentiation among Methanosarcina mazei populations from Columbia River sediment.</title>
        <authorList>
            <person name="Youngblut N.D."/>
            <person name="Wirth J.S."/>
            <person name="Henriksen J.R."/>
            <person name="Smith M."/>
            <person name="Simon H."/>
            <person name="Metcalf W.W."/>
            <person name="Whitaker R.J."/>
        </authorList>
    </citation>
    <scope>NUCLEOTIDE SEQUENCE [LARGE SCALE GENOMIC DNA]</scope>
    <source>
        <strain evidence="2 3">3.F.A.1A.1</strain>
    </source>
</reference>
<dbReference type="PATRIC" id="fig|2209.61.peg.4366"/>
<dbReference type="GO" id="GO:0016757">
    <property type="term" value="F:glycosyltransferase activity"/>
    <property type="evidence" value="ECO:0007669"/>
    <property type="project" value="InterPro"/>
</dbReference>
<dbReference type="Pfam" id="PF00534">
    <property type="entry name" value="Glycos_transf_1"/>
    <property type="match status" value="1"/>
</dbReference>
<evidence type="ECO:0000313" key="3">
    <source>
        <dbReference type="Proteomes" id="UP000034399"/>
    </source>
</evidence>
<dbReference type="Gene3D" id="3.40.50.2000">
    <property type="entry name" value="Glycogen Phosphorylase B"/>
    <property type="match status" value="2"/>
</dbReference>
<proteinExistence type="predicted"/>
<dbReference type="EMBL" id="JJPA01000023">
    <property type="protein sequence ID" value="KKG37565.1"/>
    <property type="molecule type" value="Genomic_DNA"/>
</dbReference>
<sequence>MNLIYYYPMKEGAPSKVARNIFDVLYVKRNELPFEEIAICTDLKSKRILAEKFKDINILSIKEIFKIDKKDVIHIPVSPFVFPNIKFLLHFFAKLNKNKIILNYHGDLRNEIKLKYKSEKKIDFTDLPTYLLIPSLLTNTSEVIVNSHLLKNIIVNNYGVKSTSVIPNAVEDYWFLEDEEYIIKYRNDCEIFYHGRLSPEKGVDMLIKGFHKFLHEKNYPDNVSLYIAGEGSQRKYLQCLVQELKITDKVFFLGNLDRKLIKSYLKRVDGAIYPSIWDGFSLSILEALASANCPVFFSRKAGVYDFVTEENALNTFNPNINTVANIFHYIFEKKTNKEVIERQKKFAKKYTWDKIIDQYIQIYREVCNNRVNKYN</sequence>
<comment type="caution">
    <text evidence="2">The sequence shown here is derived from an EMBL/GenBank/DDBJ whole genome shotgun (WGS) entry which is preliminary data.</text>
</comment>
<dbReference type="SUPFAM" id="SSF53756">
    <property type="entry name" value="UDP-Glycosyltransferase/glycogen phosphorylase"/>
    <property type="match status" value="1"/>
</dbReference>
<dbReference type="CDD" id="cd03801">
    <property type="entry name" value="GT4_PimA-like"/>
    <property type="match status" value="1"/>
</dbReference>
<dbReference type="PANTHER" id="PTHR12526:SF630">
    <property type="entry name" value="GLYCOSYLTRANSFERASE"/>
    <property type="match status" value="1"/>
</dbReference>
<gene>
    <name evidence="2" type="ORF">DU52_20270</name>
</gene>
<feature type="domain" description="Glycosyl transferase family 1" evidence="1">
    <location>
        <begin position="187"/>
        <end position="342"/>
    </location>
</feature>
<protein>
    <recommendedName>
        <fullName evidence="1">Glycosyl transferase family 1 domain-containing protein</fullName>
    </recommendedName>
</protein>
<organism evidence="2 3">
    <name type="scientific">Methanosarcina mazei</name>
    <name type="common">Methanosarcina frisia</name>
    <dbReference type="NCBI Taxonomy" id="2209"/>
    <lineage>
        <taxon>Archaea</taxon>
        <taxon>Methanobacteriati</taxon>
        <taxon>Methanobacteriota</taxon>
        <taxon>Stenosarchaea group</taxon>
        <taxon>Methanomicrobia</taxon>
        <taxon>Methanosarcinales</taxon>
        <taxon>Methanosarcinaceae</taxon>
        <taxon>Methanosarcina</taxon>
    </lineage>
</organism>
<accession>A0A0F8GYW0</accession>
<dbReference type="PANTHER" id="PTHR12526">
    <property type="entry name" value="GLYCOSYLTRANSFERASE"/>
    <property type="match status" value="1"/>
</dbReference>
<evidence type="ECO:0000259" key="1">
    <source>
        <dbReference type="Pfam" id="PF00534"/>
    </source>
</evidence>
<name>A0A0F8GYW0_METMZ</name>
<dbReference type="AlphaFoldDB" id="A0A0F8GYW0"/>